<name>A0A2T2WK64_9FIRM</name>
<evidence type="ECO:0000313" key="2">
    <source>
        <dbReference type="EMBL" id="PSR22622.1"/>
    </source>
</evidence>
<evidence type="ECO:0008006" key="4">
    <source>
        <dbReference type="Google" id="ProtNLM"/>
    </source>
</evidence>
<keyword evidence="1" id="KW-0472">Membrane</keyword>
<dbReference type="AlphaFoldDB" id="A0A2T2WK64"/>
<feature type="transmembrane region" description="Helical" evidence="1">
    <location>
        <begin position="24"/>
        <end position="41"/>
    </location>
</feature>
<organism evidence="2 3">
    <name type="scientific">Sulfobacillus acidophilus</name>
    <dbReference type="NCBI Taxonomy" id="53633"/>
    <lineage>
        <taxon>Bacteria</taxon>
        <taxon>Bacillati</taxon>
        <taxon>Bacillota</taxon>
        <taxon>Clostridia</taxon>
        <taxon>Eubacteriales</taxon>
        <taxon>Clostridiales Family XVII. Incertae Sedis</taxon>
        <taxon>Sulfobacillus</taxon>
    </lineage>
</organism>
<keyword evidence="1" id="KW-0812">Transmembrane</keyword>
<dbReference type="Proteomes" id="UP000241848">
    <property type="component" value="Unassembled WGS sequence"/>
</dbReference>
<dbReference type="EMBL" id="PXYV01000014">
    <property type="protein sequence ID" value="PSR22622.1"/>
    <property type="molecule type" value="Genomic_DNA"/>
</dbReference>
<evidence type="ECO:0000256" key="1">
    <source>
        <dbReference type="SAM" id="Phobius"/>
    </source>
</evidence>
<feature type="transmembrane region" description="Helical" evidence="1">
    <location>
        <begin position="47"/>
        <end position="69"/>
    </location>
</feature>
<reference evidence="2 3" key="1">
    <citation type="journal article" date="2014" name="BMC Genomics">
        <title>Comparison of environmental and isolate Sulfobacillus genomes reveals diverse carbon, sulfur, nitrogen, and hydrogen metabolisms.</title>
        <authorList>
            <person name="Justice N.B."/>
            <person name="Norman A."/>
            <person name="Brown C.T."/>
            <person name="Singh A."/>
            <person name="Thomas B.C."/>
            <person name="Banfield J.F."/>
        </authorList>
    </citation>
    <scope>NUCLEOTIDE SEQUENCE [LARGE SCALE GENOMIC DNA]</scope>
    <source>
        <strain evidence="2">AMDSBA3</strain>
    </source>
</reference>
<comment type="caution">
    <text evidence="2">The sequence shown here is derived from an EMBL/GenBank/DDBJ whole genome shotgun (WGS) entry which is preliminary data.</text>
</comment>
<keyword evidence="1" id="KW-1133">Transmembrane helix</keyword>
<dbReference type="Pfam" id="PF07441">
    <property type="entry name" value="BofA"/>
    <property type="match status" value="1"/>
</dbReference>
<accession>A0A2T2WK64</accession>
<dbReference type="InterPro" id="IPR010001">
    <property type="entry name" value="BofA"/>
</dbReference>
<proteinExistence type="predicted"/>
<sequence length="105" mass="11094">MSRLDMSDGAYGEEEVIAMSPRNFLAIGFGGIVLLVIVQVFQSPLRWALRVMVNGVVGLAALGVWDVIFSSRGWVIGLNPVTGVTVGVLGPAGFVLLLAVKVLIL</sequence>
<protein>
    <recommendedName>
        <fullName evidence="4">SigmaK-factor processing regulatory BofA</fullName>
    </recommendedName>
</protein>
<gene>
    <name evidence="2" type="ORF">C7B45_06085</name>
</gene>
<feature type="transmembrane region" description="Helical" evidence="1">
    <location>
        <begin position="81"/>
        <end position="104"/>
    </location>
</feature>
<evidence type="ECO:0000313" key="3">
    <source>
        <dbReference type="Proteomes" id="UP000241848"/>
    </source>
</evidence>